<evidence type="ECO:0000256" key="6">
    <source>
        <dbReference type="HAMAP-Rule" id="MF_01363"/>
    </source>
</evidence>
<dbReference type="GO" id="GO:0005840">
    <property type="term" value="C:ribosome"/>
    <property type="evidence" value="ECO:0007669"/>
    <property type="project" value="UniProtKB-KW"/>
</dbReference>
<keyword evidence="4 6" id="KW-0689">Ribosomal protein</keyword>
<dbReference type="PROSITE" id="PS01169">
    <property type="entry name" value="RIBOSOMAL_L21"/>
    <property type="match status" value="1"/>
</dbReference>
<dbReference type="Proteomes" id="UP000191110">
    <property type="component" value="Unassembled WGS sequence"/>
</dbReference>
<dbReference type="EMBL" id="MPRL01000011">
    <property type="protein sequence ID" value="OOZ41354.1"/>
    <property type="molecule type" value="Genomic_DNA"/>
</dbReference>
<evidence type="ECO:0000256" key="7">
    <source>
        <dbReference type="RuleBase" id="RU000562"/>
    </source>
</evidence>
<dbReference type="RefSeq" id="WP_078482858.1">
    <property type="nucleotide sequence ID" value="NZ_MPRL01000011.1"/>
</dbReference>
<keyword evidence="9" id="KW-1185">Reference proteome</keyword>
<comment type="function">
    <text evidence="6 7">This protein binds to 23S rRNA in the presence of protein L20.</text>
</comment>
<dbReference type="PANTHER" id="PTHR21349:SF0">
    <property type="entry name" value="LARGE RIBOSOMAL SUBUNIT PROTEIN BL21M"/>
    <property type="match status" value="1"/>
</dbReference>
<dbReference type="GO" id="GO:0005737">
    <property type="term" value="C:cytoplasm"/>
    <property type="evidence" value="ECO:0007669"/>
    <property type="project" value="UniProtKB-ARBA"/>
</dbReference>
<organism evidence="8 9">
    <name type="scientific">Solemya pervernicosa gill symbiont</name>
    <dbReference type="NCBI Taxonomy" id="642797"/>
    <lineage>
        <taxon>Bacteria</taxon>
        <taxon>Pseudomonadati</taxon>
        <taxon>Pseudomonadota</taxon>
        <taxon>Gammaproteobacteria</taxon>
        <taxon>sulfur-oxidizing symbionts</taxon>
    </lineage>
</organism>
<reference evidence="8 9" key="1">
    <citation type="submission" date="2016-11" db="EMBL/GenBank/DDBJ databases">
        <title>Mixed transmission modes and dynamic genome evolution in an obligate animal-bacterial symbiosis.</title>
        <authorList>
            <person name="Russell S.L."/>
            <person name="Corbett-Detig R.B."/>
            <person name="Cavanaugh C.M."/>
        </authorList>
    </citation>
    <scope>NUCLEOTIDE SEQUENCE [LARGE SCALE GENOMIC DNA]</scope>
    <source>
        <strain evidence="8">Sveles-Q1</strain>
    </source>
</reference>
<dbReference type="GO" id="GO:0006412">
    <property type="term" value="P:translation"/>
    <property type="evidence" value="ECO:0007669"/>
    <property type="project" value="UniProtKB-UniRule"/>
</dbReference>
<keyword evidence="2 6" id="KW-0699">rRNA-binding</keyword>
<evidence type="ECO:0000256" key="3">
    <source>
        <dbReference type="ARBA" id="ARBA00022884"/>
    </source>
</evidence>
<dbReference type="InterPro" id="IPR001787">
    <property type="entry name" value="Ribosomal_bL21"/>
</dbReference>
<gene>
    <name evidence="6" type="primary">rplU</name>
    <name evidence="8" type="ORF">BOW53_04355</name>
</gene>
<comment type="caution">
    <text evidence="8">The sequence shown here is derived from an EMBL/GenBank/DDBJ whole genome shotgun (WGS) entry which is preliminary data.</text>
</comment>
<keyword evidence="5 6" id="KW-0687">Ribonucleoprotein</keyword>
<dbReference type="OrthoDB" id="9813334at2"/>
<dbReference type="GO" id="GO:1990904">
    <property type="term" value="C:ribonucleoprotein complex"/>
    <property type="evidence" value="ECO:0007669"/>
    <property type="project" value="UniProtKB-KW"/>
</dbReference>
<proteinExistence type="inferred from homology"/>
<evidence type="ECO:0000313" key="9">
    <source>
        <dbReference type="Proteomes" id="UP000191110"/>
    </source>
</evidence>
<evidence type="ECO:0000313" key="8">
    <source>
        <dbReference type="EMBL" id="OOZ41354.1"/>
    </source>
</evidence>
<name>A0A1T2L8J8_9GAMM</name>
<dbReference type="SUPFAM" id="SSF141091">
    <property type="entry name" value="L21p-like"/>
    <property type="match status" value="1"/>
</dbReference>
<dbReference type="InterPro" id="IPR028909">
    <property type="entry name" value="bL21-like"/>
</dbReference>
<dbReference type="HAMAP" id="MF_01363">
    <property type="entry name" value="Ribosomal_bL21"/>
    <property type="match status" value="1"/>
</dbReference>
<evidence type="ECO:0000256" key="1">
    <source>
        <dbReference type="ARBA" id="ARBA00008563"/>
    </source>
</evidence>
<dbReference type="Pfam" id="PF00829">
    <property type="entry name" value="Ribosomal_L21p"/>
    <property type="match status" value="1"/>
</dbReference>
<dbReference type="AlphaFoldDB" id="A0A1T2L8J8"/>
<dbReference type="InterPro" id="IPR036164">
    <property type="entry name" value="bL21-like_sf"/>
</dbReference>
<comment type="similarity">
    <text evidence="1 6 7">Belongs to the bacterial ribosomal protein bL21 family.</text>
</comment>
<accession>A0A1T2L8J8</accession>
<dbReference type="PANTHER" id="PTHR21349">
    <property type="entry name" value="50S RIBOSOMAL PROTEIN L21"/>
    <property type="match status" value="1"/>
</dbReference>
<protein>
    <recommendedName>
        <fullName evidence="6">Large ribosomal subunit protein bL21</fullName>
    </recommendedName>
</protein>
<evidence type="ECO:0000256" key="4">
    <source>
        <dbReference type="ARBA" id="ARBA00022980"/>
    </source>
</evidence>
<comment type="subunit">
    <text evidence="6">Part of the 50S ribosomal subunit. Contacts protein L20.</text>
</comment>
<evidence type="ECO:0000256" key="2">
    <source>
        <dbReference type="ARBA" id="ARBA00022730"/>
    </source>
</evidence>
<dbReference type="InterPro" id="IPR018258">
    <property type="entry name" value="Ribosomal_bL21_CS"/>
</dbReference>
<sequence length="103" mass="11453">MHAVIKTGGKQYRVAEGDKLRVETLPVEEGSSVEFDQVLMISDGDDIKIGTPVVEGGKVTATVTAHGRGKKIEIIKFRRRKHHRKQMGHRQNYTEVEITGISA</sequence>
<keyword evidence="3 6" id="KW-0694">RNA-binding</keyword>
<dbReference type="NCBIfam" id="TIGR00061">
    <property type="entry name" value="L21"/>
    <property type="match status" value="1"/>
</dbReference>
<dbReference type="GO" id="GO:0019843">
    <property type="term" value="F:rRNA binding"/>
    <property type="evidence" value="ECO:0007669"/>
    <property type="project" value="UniProtKB-UniRule"/>
</dbReference>
<evidence type="ECO:0000256" key="5">
    <source>
        <dbReference type="ARBA" id="ARBA00023274"/>
    </source>
</evidence>
<dbReference type="GO" id="GO:0003735">
    <property type="term" value="F:structural constituent of ribosome"/>
    <property type="evidence" value="ECO:0007669"/>
    <property type="project" value="InterPro"/>
</dbReference>